<dbReference type="PROSITE" id="PS51293">
    <property type="entry name" value="SANT"/>
    <property type="match status" value="1"/>
</dbReference>
<dbReference type="InterPro" id="IPR006447">
    <property type="entry name" value="Myb_dom_plants"/>
</dbReference>
<protein>
    <submittedName>
        <fullName evidence="10">Uncharacterized protein</fullName>
    </submittedName>
</protein>
<feature type="compositionally biased region" description="Low complexity" evidence="6">
    <location>
        <begin position="208"/>
        <end position="229"/>
    </location>
</feature>
<evidence type="ECO:0000256" key="4">
    <source>
        <dbReference type="ARBA" id="ARBA00023163"/>
    </source>
</evidence>
<dbReference type="Pfam" id="PF23082">
    <property type="entry name" value="Myb_DNA-binding_2"/>
    <property type="match status" value="1"/>
</dbReference>
<feature type="compositionally biased region" description="Polar residues" evidence="6">
    <location>
        <begin position="230"/>
        <end position="240"/>
    </location>
</feature>
<dbReference type="EMBL" id="JAKOGI010000275">
    <property type="protein sequence ID" value="KAJ8437914.1"/>
    <property type="molecule type" value="Genomic_DNA"/>
</dbReference>
<dbReference type="AlphaFoldDB" id="A0A9Q1K6S8"/>
<keyword evidence="2" id="KW-0805">Transcription regulation</keyword>
<evidence type="ECO:0000313" key="11">
    <source>
        <dbReference type="Proteomes" id="UP001153076"/>
    </source>
</evidence>
<dbReference type="Proteomes" id="UP001153076">
    <property type="component" value="Unassembled WGS sequence"/>
</dbReference>
<organism evidence="10 11">
    <name type="scientific">Carnegiea gigantea</name>
    <dbReference type="NCBI Taxonomy" id="171969"/>
    <lineage>
        <taxon>Eukaryota</taxon>
        <taxon>Viridiplantae</taxon>
        <taxon>Streptophyta</taxon>
        <taxon>Embryophyta</taxon>
        <taxon>Tracheophyta</taxon>
        <taxon>Spermatophyta</taxon>
        <taxon>Magnoliopsida</taxon>
        <taxon>eudicotyledons</taxon>
        <taxon>Gunneridae</taxon>
        <taxon>Pentapetalae</taxon>
        <taxon>Caryophyllales</taxon>
        <taxon>Cactineae</taxon>
        <taxon>Cactaceae</taxon>
        <taxon>Cactoideae</taxon>
        <taxon>Echinocereeae</taxon>
        <taxon>Carnegiea</taxon>
    </lineage>
</organism>
<comment type="caution">
    <text evidence="10">The sequence shown here is derived from an EMBL/GenBank/DDBJ whole genome shotgun (WGS) entry which is preliminary data.</text>
</comment>
<comment type="subcellular location">
    <subcellularLocation>
        <location evidence="1">Nucleus</location>
    </subcellularLocation>
</comment>
<evidence type="ECO:0000259" key="9">
    <source>
        <dbReference type="PROSITE" id="PS51294"/>
    </source>
</evidence>
<evidence type="ECO:0000256" key="3">
    <source>
        <dbReference type="ARBA" id="ARBA00023125"/>
    </source>
</evidence>
<evidence type="ECO:0000259" key="7">
    <source>
        <dbReference type="PROSITE" id="PS50090"/>
    </source>
</evidence>
<reference evidence="10" key="1">
    <citation type="submission" date="2022-04" db="EMBL/GenBank/DDBJ databases">
        <title>Carnegiea gigantea Genome sequencing and assembly v2.</title>
        <authorList>
            <person name="Copetti D."/>
            <person name="Sanderson M.J."/>
            <person name="Burquez A."/>
            <person name="Wojciechowski M.F."/>
        </authorList>
    </citation>
    <scope>NUCLEOTIDE SEQUENCE</scope>
    <source>
        <strain evidence="10">SGP5-SGP5p</strain>
        <tissue evidence="10">Aerial part</tissue>
    </source>
</reference>
<dbReference type="Pfam" id="PF00249">
    <property type="entry name" value="Myb_DNA-binding"/>
    <property type="match status" value="1"/>
</dbReference>
<feature type="domain" description="Myb-like" evidence="7">
    <location>
        <begin position="19"/>
        <end position="73"/>
    </location>
</feature>
<feature type="compositionally biased region" description="Polar residues" evidence="6">
    <location>
        <begin position="247"/>
        <end position="256"/>
    </location>
</feature>
<evidence type="ECO:0000256" key="2">
    <source>
        <dbReference type="ARBA" id="ARBA00023015"/>
    </source>
</evidence>
<dbReference type="GO" id="GO:0005634">
    <property type="term" value="C:nucleus"/>
    <property type="evidence" value="ECO:0007669"/>
    <property type="project" value="UniProtKB-SubCell"/>
</dbReference>
<dbReference type="SMART" id="SM00717">
    <property type="entry name" value="SANT"/>
    <property type="match status" value="2"/>
</dbReference>
<feature type="region of interest" description="Disordered" evidence="6">
    <location>
        <begin position="115"/>
        <end position="134"/>
    </location>
</feature>
<dbReference type="FunFam" id="1.10.10.60:FF:000009">
    <property type="entry name" value="transcription factor MYB1R1"/>
    <property type="match status" value="1"/>
</dbReference>
<evidence type="ECO:0000256" key="5">
    <source>
        <dbReference type="ARBA" id="ARBA00023242"/>
    </source>
</evidence>
<dbReference type="SUPFAM" id="SSF46689">
    <property type="entry name" value="Homeodomain-like"/>
    <property type="match status" value="2"/>
</dbReference>
<dbReference type="CDD" id="cd00167">
    <property type="entry name" value="SANT"/>
    <property type="match status" value="2"/>
</dbReference>
<dbReference type="PANTHER" id="PTHR44042">
    <property type="entry name" value="DUPLICATED HOMEODOMAIN-LIKE SUPERFAMILY PROTEIN-RELATED"/>
    <property type="match status" value="1"/>
</dbReference>
<evidence type="ECO:0000313" key="10">
    <source>
        <dbReference type="EMBL" id="KAJ8437914.1"/>
    </source>
</evidence>
<dbReference type="InterPro" id="IPR017930">
    <property type="entry name" value="Myb_dom"/>
</dbReference>
<keyword evidence="5" id="KW-0539">Nucleus</keyword>
<dbReference type="NCBIfam" id="TIGR01557">
    <property type="entry name" value="myb_SHAQKYF"/>
    <property type="match status" value="1"/>
</dbReference>
<keyword evidence="3" id="KW-0238">DNA-binding</keyword>
<dbReference type="Gene3D" id="1.10.10.60">
    <property type="entry name" value="Homeodomain-like"/>
    <property type="match status" value="2"/>
</dbReference>
<evidence type="ECO:0000259" key="8">
    <source>
        <dbReference type="PROSITE" id="PS51293"/>
    </source>
</evidence>
<proteinExistence type="predicted"/>
<keyword evidence="11" id="KW-1185">Reference proteome</keyword>
<dbReference type="PROSITE" id="PS50090">
    <property type="entry name" value="MYB_LIKE"/>
    <property type="match status" value="2"/>
</dbReference>
<dbReference type="FunFam" id="1.10.10.60:FF:000154">
    <property type="entry name" value="Transcription factor SRM1"/>
    <property type="match status" value="1"/>
</dbReference>
<dbReference type="PROSITE" id="PS51294">
    <property type="entry name" value="HTH_MYB"/>
    <property type="match status" value="1"/>
</dbReference>
<gene>
    <name evidence="10" type="ORF">Cgig2_031430</name>
</gene>
<evidence type="ECO:0000256" key="6">
    <source>
        <dbReference type="SAM" id="MobiDB-lite"/>
    </source>
</evidence>
<feature type="domain" description="SANT" evidence="8">
    <location>
        <begin position="135"/>
        <end position="183"/>
    </location>
</feature>
<feature type="compositionally biased region" description="Basic and acidic residues" evidence="6">
    <location>
        <begin position="125"/>
        <end position="134"/>
    </location>
</feature>
<dbReference type="GO" id="GO:0003677">
    <property type="term" value="F:DNA binding"/>
    <property type="evidence" value="ECO:0007669"/>
    <property type="project" value="UniProtKB-KW"/>
</dbReference>
<feature type="domain" description="HTH myb-type" evidence="9">
    <location>
        <begin position="127"/>
        <end position="183"/>
    </location>
</feature>
<evidence type="ECO:0000256" key="1">
    <source>
        <dbReference type="ARBA" id="ARBA00004123"/>
    </source>
</evidence>
<feature type="domain" description="Myb-like" evidence="7">
    <location>
        <begin position="127"/>
        <end position="179"/>
    </location>
</feature>
<dbReference type="OrthoDB" id="118550at2759"/>
<dbReference type="InterPro" id="IPR001005">
    <property type="entry name" value="SANT/Myb"/>
</dbReference>
<dbReference type="PANTHER" id="PTHR44042:SF41">
    <property type="entry name" value="DUPLICATED HOMEODOMAIN-LIKE SUPERFAMILY PROTEIN-RELATED"/>
    <property type="match status" value="1"/>
</dbReference>
<name>A0A9Q1K6S8_9CARY</name>
<feature type="region of interest" description="Disordered" evidence="6">
    <location>
        <begin position="205"/>
        <end position="257"/>
    </location>
</feature>
<dbReference type="InterPro" id="IPR017884">
    <property type="entry name" value="SANT_dom"/>
</dbReference>
<accession>A0A9Q1K6S8</accession>
<keyword evidence="4" id="KW-0804">Transcription</keyword>
<dbReference type="InterPro" id="IPR009057">
    <property type="entry name" value="Homeodomain-like_sf"/>
</dbReference>
<sequence length="306" mass="34392">MKWEMEVLSSYLSNATWLIDESRRTKWTQAENKMFENALAVYDKDTPDRWQKVAAMIPGKTVGDVIKQYKELEDDVTNIEAGLVSIPDYNTPSAFTLEWVNNNGYDGYKYTYGPGGKRGPGARPPDQERKKGVPWTEEEHKLFLLGLKKYGKGDWRNISRNFVVTRTPTQVASHAQKYFIRQLSGGKDKRRASIHDITTVTLDNEALSSDNSNSTSKTSSSPEQSSTITVQTQHQHSSATMPRKNFQWDQQNNNGGPTIAFDDLVQGNVFMSPDGVGVGVGVDSFGFSMQGEKMQRRDLLQNYIGS</sequence>